<sequence>MPKAKYSKLSRGQMRHNPLSEDLDPTNPYKQKNPKKRRSNGKEIGEDYVESNASRKILKIGQDLIEEVEADEDSQKPSEPNKAFLFESRWPGLGAVQEHKEEEIGEYDEAPGEDDAWGDEEEEEVLEVDELSPEDQRAFNKFMTTDDDPIQWPGQEKEETQKEGEGTNLADLILQRIAEFEAKAKATQNPEDALEEEEDEGPAELPEKVVEVYTKIGFLLSRYRSGPLPKPFKIIPTLPMPTQHAVLPITRPDKWTPAAIYQATRIFVSSSSPLAQSFLHAILLPRVRDDIRDNRILNVHMYNALKKSLYKPAAFFKGILFPLMEESCSLREAHILGSVIARVSVPVLHSAAALQRLCEIAADQMRIDPTAAASANVFIRTLLEKKYALPYKVIDALVFHFLRFKNIDLADTHMVMNADEGNTTLPVIWHQCFLAFAQRYKNEIAEDQREALLDLLLVKGHKQITPEIRRELLAGRGRGIPAPEPTAEGVAMGNGGDDTMVIAMDAMQTNGGDDTMVMG</sequence>
<name>A0A6G1H058_9PEZI</name>
<evidence type="ECO:0000256" key="1">
    <source>
        <dbReference type="ARBA" id="ARBA00007114"/>
    </source>
</evidence>
<dbReference type="GO" id="GO:0030515">
    <property type="term" value="F:snoRNA binding"/>
    <property type="evidence" value="ECO:0007669"/>
    <property type="project" value="TreeGrafter"/>
</dbReference>
<dbReference type="Pfam" id="PF05291">
    <property type="entry name" value="Bystin"/>
    <property type="match status" value="1"/>
</dbReference>
<dbReference type="OrthoDB" id="2192561at2759"/>
<organism evidence="3 4">
    <name type="scientific">Aulographum hederae CBS 113979</name>
    <dbReference type="NCBI Taxonomy" id="1176131"/>
    <lineage>
        <taxon>Eukaryota</taxon>
        <taxon>Fungi</taxon>
        <taxon>Dikarya</taxon>
        <taxon>Ascomycota</taxon>
        <taxon>Pezizomycotina</taxon>
        <taxon>Dothideomycetes</taxon>
        <taxon>Pleosporomycetidae</taxon>
        <taxon>Aulographales</taxon>
        <taxon>Aulographaceae</taxon>
    </lineage>
</organism>
<dbReference type="AlphaFoldDB" id="A0A6G1H058"/>
<dbReference type="GO" id="GO:0030688">
    <property type="term" value="C:preribosome, small subunit precursor"/>
    <property type="evidence" value="ECO:0007669"/>
    <property type="project" value="TreeGrafter"/>
</dbReference>
<dbReference type="GO" id="GO:0006364">
    <property type="term" value="P:rRNA processing"/>
    <property type="evidence" value="ECO:0007669"/>
    <property type="project" value="TreeGrafter"/>
</dbReference>
<dbReference type="Proteomes" id="UP000800041">
    <property type="component" value="Unassembled WGS sequence"/>
</dbReference>
<keyword evidence="4" id="KW-1185">Reference proteome</keyword>
<proteinExistence type="inferred from homology"/>
<evidence type="ECO:0000256" key="2">
    <source>
        <dbReference type="SAM" id="MobiDB-lite"/>
    </source>
</evidence>
<dbReference type="GO" id="GO:0005737">
    <property type="term" value="C:cytoplasm"/>
    <property type="evidence" value="ECO:0007669"/>
    <property type="project" value="TreeGrafter"/>
</dbReference>
<dbReference type="InterPro" id="IPR007955">
    <property type="entry name" value="Bystin"/>
</dbReference>
<dbReference type="PANTHER" id="PTHR12821:SF0">
    <property type="entry name" value="BYSTIN"/>
    <property type="match status" value="1"/>
</dbReference>
<reference evidence="3" key="1">
    <citation type="journal article" date="2020" name="Stud. Mycol.">
        <title>101 Dothideomycetes genomes: a test case for predicting lifestyles and emergence of pathogens.</title>
        <authorList>
            <person name="Haridas S."/>
            <person name="Albert R."/>
            <person name="Binder M."/>
            <person name="Bloem J."/>
            <person name="Labutti K."/>
            <person name="Salamov A."/>
            <person name="Andreopoulos B."/>
            <person name="Baker S."/>
            <person name="Barry K."/>
            <person name="Bills G."/>
            <person name="Bluhm B."/>
            <person name="Cannon C."/>
            <person name="Castanera R."/>
            <person name="Culley D."/>
            <person name="Daum C."/>
            <person name="Ezra D."/>
            <person name="Gonzalez J."/>
            <person name="Henrissat B."/>
            <person name="Kuo A."/>
            <person name="Liang C."/>
            <person name="Lipzen A."/>
            <person name="Lutzoni F."/>
            <person name="Magnuson J."/>
            <person name="Mondo S."/>
            <person name="Nolan M."/>
            <person name="Ohm R."/>
            <person name="Pangilinan J."/>
            <person name="Park H.-J."/>
            <person name="Ramirez L."/>
            <person name="Alfaro M."/>
            <person name="Sun H."/>
            <person name="Tritt A."/>
            <person name="Yoshinaga Y."/>
            <person name="Zwiers L.-H."/>
            <person name="Turgeon B."/>
            <person name="Goodwin S."/>
            <person name="Spatafora J."/>
            <person name="Crous P."/>
            <person name="Grigoriev I."/>
        </authorList>
    </citation>
    <scope>NUCLEOTIDE SEQUENCE</scope>
    <source>
        <strain evidence="3">CBS 113979</strain>
    </source>
</reference>
<dbReference type="GO" id="GO:0005730">
    <property type="term" value="C:nucleolus"/>
    <property type="evidence" value="ECO:0007669"/>
    <property type="project" value="TreeGrafter"/>
</dbReference>
<dbReference type="PANTHER" id="PTHR12821">
    <property type="entry name" value="BYSTIN"/>
    <property type="match status" value="1"/>
</dbReference>
<feature type="region of interest" description="Disordered" evidence="2">
    <location>
        <begin position="68"/>
        <end position="164"/>
    </location>
</feature>
<feature type="compositionally biased region" description="Acidic residues" evidence="2">
    <location>
        <begin position="192"/>
        <end position="202"/>
    </location>
</feature>
<feature type="compositionally biased region" description="Basic and acidic residues" evidence="2">
    <location>
        <begin position="155"/>
        <end position="164"/>
    </location>
</feature>
<feature type="region of interest" description="Disordered" evidence="2">
    <location>
        <begin position="1"/>
        <end position="48"/>
    </location>
</feature>
<comment type="similarity">
    <text evidence="1">Belongs to the bystin family.</text>
</comment>
<feature type="compositionally biased region" description="Acidic residues" evidence="2">
    <location>
        <begin position="103"/>
        <end position="133"/>
    </location>
</feature>
<dbReference type="EMBL" id="ML977157">
    <property type="protein sequence ID" value="KAF1986442.1"/>
    <property type="molecule type" value="Genomic_DNA"/>
</dbReference>
<feature type="region of interest" description="Disordered" evidence="2">
    <location>
        <begin position="184"/>
        <end position="203"/>
    </location>
</feature>
<gene>
    <name evidence="3" type="ORF">K402DRAFT_393920</name>
</gene>
<evidence type="ECO:0000313" key="4">
    <source>
        <dbReference type="Proteomes" id="UP000800041"/>
    </source>
</evidence>
<accession>A0A6G1H058</accession>
<evidence type="ECO:0000313" key="3">
    <source>
        <dbReference type="EMBL" id="KAF1986442.1"/>
    </source>
</evidence>
<protein>
    <submittedName>
        <fullName evidence="3">Bystin-domain-containing protein</fullName>
    </submittedName>
</protein>